<protein>
    <submittedName>
        <fullName evidence="3">ASPIC/UnbV domain protein</fullName>
    </submittedName>
</protein>
<evidence type="ECO:0000259" key="2">
    <source>
        <dbReference type="Pfam" id="PF07593"/>
    </source>
</evidence>
<dbReference type="EMBL" id="OMOD01000090">
    <property type="protein sequence ID" value="SPF37419.1"/>
    <property type="molecule type" value="Genomic_DNA"/>
</dbReference>
<accession>A0A2U3KCP8</accession>
<organism evidence="3 4">
    <name type="scientific">Candidatus Sulfotelmatobacter kueseliae</name>
    <dbReference type="NCBI Taxonomy" id="2042962"/>
    <lineage>
        <taxon>Bacteria</taxon>
        <taxon>Pseudomonadati</taxon>
        <taxon>Acidobacteriota</taxon>
        <taxon>Terriglobia</taxon>
        <taxon>Terriglobales</taxon>
        <taxon>Candidatus Korobacteraceae</taxon>
        <taxon>Candidatus Sulfotelmatobacter</taxon>
    </lineage>
</organism>
<evidence type="ECO:0000256" key="1">
    <source>
        <dbReference type="ARBA" id="ARBA00022729"/>
    </source>
</evidence>
<dbReference type="Gene3D" id="2.130.10.130">
    <property type="entry name" value="Integrin alpha, N-terminal"/>
    <property type="match status" value="2"/>
</dbReference>
<reference evidence="4" key="1">
    <citation type="submission" date="2018-02" db="EMBL/GenBank/DDBJ databases">
        <authorList>
            <person name="Hausmann B."/>
        </authorList>
    </citation>
    <scope>NUCLEOTIDE SEQUENCE [LARGE SCALE GENOMIC DNA]</scope>
    <source>
        <strain evidence="4">Peat soil MAG SbA1</strain>
    </source>
</reference>
<keyword evidence="1" id="KW-0732">Signal</keyword>
<dbReference type="Pfam" id="PF13517">
    <property type="entry name" value="FG-GAP_3"/>
    <property type="match status" value="4"/>
</dbReference>
<dbReference type="InterPro" id="IPR013517">
    <property type="entry name" value="FG-GAP"/>
</dbReference>
<evidence type="ECO:0000313" key="4">
    <source>
        <dbReference type="Proteomes" id="UP000238701"/>
    </source>
</evidence>
<dbReference type="PANTHER" id="PTHR16026:SF0">
    <property type="entry name" value="CARTILAGE ACIDIC PROTEIN 1"/>
    <property type="match status" value="1"/>
</dbReference>
<dbReference type="SUPFAM" id="SSF69318">
    <property type="entry name" value="Integrin alpha N-terminal domain"/>
    <property type="match status" value="1"/>
</dbReference>
<proteinExistence type="predicted"/>
<dbReference type="AlphaFoldDB" id="A0A2U3KCP8"/>
<sequence length="560" mass="60476">MVASLLGLCVAGLGALGLTPSTLPSSSPIRFEEVAQRAGLRYVTANSSTENKNQPQTMLAGVALLDYDGDGYLDIYLVGGADIPSLVKDSPRYWNRLFHNNHDGTFTDVTEKAGVAGSGYATGVAVGDYDNDGWPDIFVASVTGNQLFHNNGDGTFTDVAAKAGVSGATFNGKKMWSVGAGWFDYNNDGLLDLFVVNYCGWEVNKDPYCLLKQGVRSYCDPKYYPSLHNTLYRNNGDGTFTDVSVETGIAQHFGKGMSVSFADYDGDGYLDAFVANDTTPNFLFHNLKGKGFEEVGVTAGVSYAADGETLSGMGSDFRDVNNDGLPDIWHTAVEREEFPLFINAGGGDFVDMTVASGLGSTTDMSGWSNGMFDFDNDGWKDLFVARSNVLDNISLLKTARHYPEPNSVFRNLGNGKFVDVSSLAGPDFQVEAAHRGAAFGDLDNDGRVDVVLSLLNGQAKILHNISDNANHWILLKLVGTKSNRMGIGAQIRLEAQDGSLQWNEATTAVGYASSSDPRVHFGLGKNKRIRSIEIRWPSGITQTLRDVNGDQVLTVKEPER</sequence>
<feature type="domain" description="ASPIC/UnbV" evidence="2">
    <location>
        <begin position="486"/>
        <end position="554"/>
    </location>
</feature>
<dbReference type="Proteomes" id="UP000238701">
    <property type="component" value="Unassembled WGS sequence"/>
</dbReference>
<name>A0A2U3KCP8_9BACT</name>
<dbReference type="Pfam" id="PF07593">
    <property type="entry name" value="UnbV_ASPIC"/>
    <property type="match status" value="1"/>
</dbReference>
<gene>
    <name evidence="3" type="ORF">SBA1_180048</name>
</gene>
<evidence type="ECO:0000313" key="3">
    <source>
        <dbReference type="EMBL" id="SPF37419.1"/>
    </source>
</evidence>
<dbReference type="PANTHER" id="PTHR16026">
    <property type="entry name" value="CARTILAGE ACIDIC PROTEIN 1"/>
    <property type="match status" value="1"/>
</dbReference>
<dbReference type="InterPro" id="IPR028994">
    <property type="entry name" value="Integrin_alpha_N"/>
</dbReference>
<dbReference type="InterPro" id="IPR011519">
    <property type="entry name" value="UnbV_ASPIC"/>
</dbReference>
<dbReference type="InterPro" id="IPR027039">
    <property type="entry name" value="Crtac1"/>
</dbReference>